<dbReference type="InterPro" id="IPR000150">
    <property type="entry name" value="Cof"/>
</dbReference>
<dbReference type="GO" id="GO:0005829">
    <property type="term" value="C:cytosol"/>
    <property type="evidence" value="ECO:0007669"/>
    <property type="project" value="TreeGrafter"/>
</dbReference>
<dbReference type="Proteomes" id="UP000031011">
    <property type="component" value="Unassembled WGS sequence"/>
</dbReference>
<evidence type="ECO:0000313" key="1">
    <source>
        <dbReference type="EMBL" id="KIC04734.1"/>
    </source>
</evidence>
<comment type="caution">
    <text evidence="1">The sequence shown here is derived from an EMBL/GenBank/DDBJ whole genome shotgun (WGS) entry which is preliminary data.</text>
</comment>
<dbReference type="InterPro" id="IPR023214">
    <property type="entry name" value="HAD_sf"/>
</dbReference>
<dbReference type="SFLD" id="SFLDG01140">
    <property type="entry name" value="C2.B:_Phosphomannomutase_and_P"/>
    <property type="match status" value="1"/>
</dbReference>
<protein>
    <submittedName>
        <fullName evidence="1">IIB family HAD hydrolase</fullName>
    </submittedName>
</protein>
<dbReference type="CDD" id="cd07516">
    <property type="entry name" value="HAD_Pase"/>
    <property type="match status" value="1"/>
</dbReference>
<dbReference type="InterPro" id="IPR006379">
    <property type="entry name" value="HAD-SF_hydro_IIB"/>
</dbReference>
<evidence type="ECO:0000313" key="2">
    <source>
        <dbReference type="Proteomes" id="UP000031011"/>
    </source>
</evidence>
<dbReference type="Pfam" id="PF08282">
    <property type="entry name" value="Hydrolase_3"/>
    <property type="match status" value="1"/>
</dbReference>
<dbReference type="PANTHER" id="PTHR10000:SF8">
    <property type="entry name" value="HAD SUPERFAMILY HYDROLASE-LIKE, TYPE 3"/>
    <property type="match status" value="1"/>
</dbReference>
<dbReference type="AlphaFoldDB" id="A0A837DV97"/>
<dbReference type="GO" id="GO:0016791">
    <property type="term" value="F:phosphatase activity"/>
    <property type="evidence" value="ECO:0007669"/>
    <property type="project" value="UniProtKB-ARBA"/>
</dbReference>
<dbReference type="EMBL" id="AWYA01000086">
    <property type="protein sequence ID" value="KIC04734.1"/>
    <property type="molecule type" value="Genomic_DNA"/>
</dbReference>
<gene>
    <name evidence="1" type="ORF">LRN_0157</name>
</gene>
<dbReference type="Gene3D" id="3.30.1240.10">
    <property type="match status" value="1"/>
</dbReference>
<dbReference type="NCBIfam" id="TIGR00099">
    <property type="entry name" value="Cof-subfamily"/>
    <property type="match status" value="1"/>
</dbReference>
<accession>A0A837DV97</accession>
<dbReference type="SFLD" id="SFLDS00003">
    <property type="entry name" value="Haloacid_Dehalogenase"/>
    <property type="match status" value="1"/>
</dbReference>
<organism evidence="1 2">
    <name type="scientific">Ligilactobacillus ruminis DPC 6832</name>
    <dbReference type="NCBI Taxonomy" id="1402208"/>
    <lineage>
        <taxon>Bacteria</taxon>
        <taxon>Bacillati</taxon>
        <taxon>Bacillota</taxon>
        <taxon>Bacilli</taxon>
        <taxon>Lactobacillales</taxon>
        <taxon>Lactobacillaceae</taxon>
        <taxon>Ligilactobacillus</taxon>
    </lineage>
</organism>
<name>A0A837DV97_9LACO</name>
<dbReference type="NCBIfam" id="TIGR01484">
    <property type="entry name" value="HAD-SF-IIB"/>
    <property type="match status" value="1"/>
</dbReference>
<dbReference type="InterPro" id="IPR036412">
    <property type="entry name" value="HAD-like_sf"/>
</dbReference>
<dbReference type="PANTHER" id="PTHR10000">
    <property type="entry name" value="PHOSPHOSERINE PHOSPHATASE"/>
    <property type="match status" value="1"/>
</dbReference>
<dbReference type="GO" id="GO:0000287">
    <property type="term" value="F:magnesium ion binding"/>
    <property type="evidence" value="ECO:0007669"/>
    <property type="project" value="TreeGrafter"/>
</dbReference>
<proteinExistence type="predicted"/>
<dbReference type="Gene3D" id="3.40.50.1000">
    <property type="entry name" value="HAD superfamily/HAD-like"/>
    <property type="match status" value="1"/>
</dbReference>
<dbReference type="SUPFAM" id="SSF56784">
    <property type="entry name" value="HAD-like"/>
    <property type="match status" value="1"/>
</dbReference>
<keyword evidence="1" id="KW-0378">Hydrolase</keyword>
<sequence>MIYDKLVKTFKLNGGTAMYKLIVCDMDETLLADNKMITPKTVEAIKRAVKKGVRFSPNTGRGFLSVQDDLEKLGLKDVSGQYVISNNGAVIVENKNNRIVKTETMRFETVNELFKLGIEHPEYCVHIYTPDELYIWNLNDEEFAYIDGRLNYYEQPKDESIEFLKEKPITKIIFSVPSEGERLALQKYGQENFEEMNITFSSDRYIEFNSKEADKGQAALHLGELLGIKPEEIIAIGDNGNDVPMIKAAGLGVSVANGREFVKEIADYVTEADNNHDPVAEVIEKFID</sequence>
<reference evidence="1 2" key="1">
    <citation type="journal article" date="2015" name="BMC Microbiol.">
        <title>Lactobacillus ruminis strains cluster according to their mammalian gut source.</title>
        <authorList>
            <person name="O' Donnell M.M."/>
            <person name="Harris H.M."/>
            <person name="Lynch D.B."/>
            <person name="Ross R.P."/>
            <person name="O'Toole P.W."/>
        </authorList>
    </citation>
    <scope>NUCLEOTIDE SEQUENCE [LARGE SCALE GENOMIC DNA]</scope>
    <source>
        <strain evidence="1 2">DPC 6832</strain>
    </source>
</reference>